<dbReference type="Pfam" id="PF07963">
    <property type="entry name" value="N_methyl"/>
    <property type="match status" value="1"/>
</dbReference>
<evidence type="ECO:0000313" key="3">
    <source>
        <dbReference type="Proteomes" id="UP001156318"/>
    </source>
</evidence>
<dbReference type="RefSeq" id="WP_264384744.1">
    <property type="nucleotide sequence ID" value="NZ_CP074352.1"/>
</dbReference>
<dbReference type="InterPro" id="IPR045584">
    <property type="entry name" value="Pilin-like"/>
</dbReference>
<keyword evidence="3" id="KW-1185">Reference proteome</keyword>
<dbReference type="EMBL" id="CP074352">
    <property type="protein sequence ID" value="UYU31286.1"/>
    <property type="molecule type" value="Genomic_DNA"/>
</dbReference>
<evidence type="ECO:0000256" key="1">
    <source>
        <dbReference type="ARBA" id="ARBA00004167"/>
    </source>
</evidence>
<sequence>MNRKQQGFSLVEMMVAMIVVLILSAGGVSAWQQWQAQQRLDQTARQIRTWLTLLRNDANWHNHDHQVRLQRNGEMWCLVSNGSTGEPCLKGKTFQFMSEWPDIRLAELTEGLAFYGLRNSAWPGHIRICNRAGERLVVSSVWGRIRIVDTPGEAVCQ</sequence>
<name>A0ABY6JBU3_9ENTR</name>
<dbReference type="PROSITE" id="PS00409">
    <property type="entry name" value="PROKAR_NTER_METHYL"/>
    <property type="match status" value="1"/>
</dbReference>
<organism evidence="2 3">
    <name type="scientific">Siccibacter colletis</name>
    <dbReference type="NCBI Taxonomy" id="1505757"/>
    <lineage>
        <taxon>Bacteria</taxon>
        <taxon>Pseudomonadati</taxon>
        <taxon>Pseudomonadota</taxon>
        <taxon>Gammaproteobacteria</taxon>
        <taxon>Enterobacterales</taxon>
        <taxon>Enterobacteriaceae</taxon>
        <taxon>Siccibacter</taxon>
    </lineage>
</organism>
<proteinExistence type="predicted"/>
<dbReference type="InterPro" id="IPR012902">
    <property type="entry name" value="N_methyl_site"/>
</dbReference>
<dbReference type="NCBIfam" id="TIGR02532">
    <property type="entry name" value="IV_pilin_GFxxxE"/>
    <property type="match status" value="1"/>
</dbReference>
<reference evidence="2 3" key="1">
    <citation type="submission" date="2021-05" db="EMBL/GenBank/DDBJ databases">
        <title>Isolation, identification, and the growth promoting effects of Pantoea dispersa strain YSD J2 from the aboveground leaves of Cyperus esculentus L.Var. Sativus.</title>
        <authorList>
            <person name="Wang S."/>
            <person name="Tang X.M."/>
            <person name="Huang Y.N."/>
        </authorList>
    </citation>
    <scope>NUCLEOTIDE SEQUENCE [LARGE SCALE GENOMIC DNA]</scope>
    <source>
        <strain evidence="3">YSD YN2</strain>
    </source>
</reference>
<dbReference type="Proteomes" id="UP001156318">
    <property type="component" value="Chromosome"/>
</dbReference>
<accession>A0ABY6JBU3</accession>
<gene>
    <name evidence="2" type="ORF">KFZ77_15795</name>
</gene>
<dbReference type="NCBIfam" id="NF007800">
    <property type="entry name" value="PRK10506.1"/>
    <property type="match status" value="1"/>
</dbReference>
<dbReference type="SUPFAM" id="SSF54523">
    <property type="entry name" value="Pili subunits"/>
    <property type="match status" value="1"/>
</dbReference>
<comment type="subcellular location">
    <subcellularLocation>
        <location evidence="1">Membrane</location>
        <topology evidence="1">Single-pass membrane protein</topology>
    </subcellularLocation>
</comment>
<evidence type="ECO:0000313" key="2">
    <source>
        <dbReference type="EMBL" id="UYU31286.1"/>
    </source>
</evidence>
<protein>
    <submittedName>
        <fullName evidence="2">Prepilin peptidase-dependent protein</fullName>
    </submittedName>
</protein>